<gene>
    <name evidence="2" type="ORF">PF008_g15116</name>
</gene>
<name>A0A6G0RFX4_9STRA</name>
<reference evidence="2 3" key="1">
    <citation type="submission" date="2018-09" db="EMBL/GenBank/DDBJ databases">
        <title>Genomic investigation of the strawberry pathogen Phytophthora fragariae indicates pathogenicity is determined by transcriptional variation in three key races.</title>
        <authorList>
            <person name="Adams T.M."/>
            <person name="Armitage A.D."/>
            <person name="Sobczyk M.K."/>
            <person name="Bates H.J."/>
            <person name="Dunwell J.M."/>
            <person name="Nellist C.F."/>
            <person name="Harrison R.J."/>
        </authorList>
    </citation>
    <scope>NUCLEOTIDE SEQUENCE [LARGE SCALE GENOMIC DNA]</scope>
    <source>
        <strain evidence="2 3">NOV-77</strain>
    </source>
</reference>
<sequence>MAHALFRFQEFFTANMDAEPGSTPRRAQRTLHEVNQLLGSAFIHLVSNSPSWRRDFCAAVHRISLSSASWVVARCVIPPACDSAASASDPVVPAGQQRQGCREPGSRGAQPRPSGFPASIRGLIPRNTDGQEPCLRFFAGSMCFGGSASTCTVRNRLHTWPDALPTALMAFIKMKFGRGDSRQSRRA</sequence>
<accession>A0A6G0RFX4</accession>
<proteinExistence type="predicted"/>
<evidence type="ECO:0000256" key="1">
    <source>
        <dbReference type="SAM" id="MobiDB-lite"/>
    </source>
</evidence>
<organism evidence="2 3">
    <name type="scientific">Phytophthora fragariae</name>
    <dbReference type="NCBI Taxonomy" id="53985"/>
    <lineage>
        <taxon>Eukaryota</taxon>
        <taxon>Sar</taxon>
        <taxon>Stramenopiles</taxon>
        <taxon>Oomycota</taxon>
        <taxon>Peronosporomycetes</taxon>
        <taxon>Peronosporales</taxon>
        <taxon>Peronosporaceae</taxon>
        <taxon>Phytophthora</taxon>
    </lineage>
</organism>
<comment type="caution">
    <text evidence="2">The sequence shown here is derived from an EMBL/GenBank/DDBJ whole genome shotgun (WGS) entry which is preliminary data.</text>
</comment>
<protein>
    <submittedName>
        <fullName evidence="2">Uncharacterized protein</fullName>
    </submittedName>
</protein>
<evidence type="ECO:0000313" key="3">
    <source>
        <dbReference type="Proteomes" id="UP000486351"/>
    </source>
</evidence>
<evidence type="ECO:0000313" key="2">
    <source>
        <dbReference type="EMBL" id="KAE9332087.1"/>
    </source>
</evidence>
<dbReference type="EMBL" id="QXFY01000966">
    <property type="protein sequence ID" value="KAE9332087.1"/>
    <property type="molecule type" value="Genomic_DNA"/>
</dbReference>
<dbReference type="Proteomes" id="UP000486351">
    <property type="component" value="Unassembled WGS sequence"/>
</dbReference>
<feature type="region of interest" description="Disordered" evidence="1">
    <location>
        <begin position="83"/>
        <end position="123"/>
    </location>
</feature>
<feature type="compositionally biased region" description="Low complexity" evidence="1">
    <location>
        <begin position="83"/>
        <end position="94"/>
    </location>
</feature>
<dbReference type="AlphaFoldDB" id="A0A6G0RFX4"/>